<accession>A0A8S9HMM1</accession>
<evidence type="ECO:0000256" key="1">
    <source>
        <dbReference type="SAM" id="MobiDB-lite"/>
    </source>
</evidence>
<proteinExistence type="predicted"/>
<comment type="caution">
    <text evidence="2">The sequence shown here is derived from an EMBL/GenBank/DDBJ whole genome shotgun (WGS) entry which is preliminary data.</text>
</comment>
<name>A0A8S9HMM1_BRACR</name>
<sequence>MRHKAGMGMRKPDSVQINPSITVSSFDDQVEVPSGVSSRSMGSDQSKFCSILRREVRRTVQKLKKVLSESRSLRRGLSVFFMVKPRFYPSRDQSSKVQSSHPMGFGQVLSDQPAVSRLKY</sequence>
<reference evidence="2" key="1">
    <citation type="submission" date="2019-12" db="EMBL/GenBank/DDBJ databases">
        <title>Genome sequencing and annotation of Brassica cretica.</title>
        <authorList>
            <person name="Studholme D.J."/>
            <person name="Sarris P.F."/>
        </authorList>
    </citation>
    <scope>NUCLEOTIDE SEQUENCE</scope>
    <source>
        <strain evidence="2">PFS-001/15</strain>
        <tissue evidence="2">Leaf</tissue>
    </source>
</reference>
<dbReference type="EMBL" id="QGKW02001940">
    <property type="protein sequence ID" value="KAF2558604.1"/>
    <property type="molecule type" value="Genomic_DNA"/>
</dbReference>
<protein>
    <submittedName>
        <fullName evidence="2">Uncharacterized protein</fullName>
    </submittedName>
</protein>
<evidence type="ECO:0000313" key="3">
    <source>
        <dbReference type="Proteomes" id="UP000712281"/>
    </source>
</evidence>
<organism evidence="2 3">
    <name type="scientific">Brassica cretica</name>
    <name type="common">Mustard</name>
    <dbReference type="NCBI Taxonomy" id="69181"/>
    <lineage>
        <taxon>Eukaryota</taxon>
        <taxon>Viridiplantae</taxon>
        <taxon>Streptophyta</taxon>
        <taxon>Embryophyta</taxon>
        <taxon>Tracheophyta</taxon>
        <taxon>Spermatophyta</taxon>
        <taxon>Magnoliopsida</taxon>
        <taxon>eudicotyledons</taxon>
        <taxon>Gunneridae</taxon>
        <taxon>Pentapetalae</taxon>
        <taxon>rosids</taxon>
        <taxon>malvids</taxon>
        <taxon>Brassicales</taxon>
        <taxon>Brassicaceae</taxon>
        <taxon>Brassiceae</taxon>
        <taxon>Brassica</taxon>
    </lineage>
</organism>
<dbReference type="Proteomes" id="UP000712281">
    <property type="component" value="Unassembled WGS sequence"/>
</dbReference>
<gene>
    <name evidence="2" type="ORF">F2Q68_00017413</name>
</gene>
<feature type="region of interest" description="Disordered" evidence="1">
    <location>
        <begin position="89"/>
        <end position="120"/>
    </location>
</feature>
<evidence type="ECO:0000313" key="2">
    <source>
        <dbReference type="EMBL" id="KAF2558604.1"/>
    </source>
</evidence>
<feature type="compositionally biased region" description="Polar residues" evidence="1">
    <location>
        <begin position="91"/>
        <end position="101"/>
    </location>
</feature>
<dbReference type="AlphaFoldDB" id="A0A8S9HMM1"/>